<evidence type="ECO:0000313" key="3">
    <source>
        <dbReference type="Proteomes" id="UP000773462"/>
    </source>
</evidence>
<keyword evidence="1" id="KW-1133">Transmembrane helix</keyword>
<keyword evidence="1" id="KW-0812">Transmembrane</keyword>
<dbReference type="Proteomes" id="UP000773462">
    <property type="component" value="Unassembled WGS sequence"/>
</dbReference>
<sequence length="167" mass="19226">MSRRTRVLLGITIILLLAAAGFIIMYDPSMAKYNIFREHRAQFDAVKSETLLLMDSLDEQSDIGNTFIYSNNRNTTSPFHDSVNTELQDKIRQIAAWSGDSLDFVRYSRQDGKPLLRFIFDWEREHGATYHIVYCASQSMVEQAYAAEPVKYKLTPLADGWYGIEIE</sequence>
<evidence type="ECO:0000256" key="1">
    <source>
        <dbReference type="SAM" id="Phobius"/>
    </source>
</evidence>
<gene>
    <name evidence="2" type="ORF">J2Z70_000476</name>
</gene>
<proteinExistence type="predicted"/>
<comment type="caution">
    <text evidence="2">The sequence shown here is derived from an EMBL/GenBank/DDBJ whole genome shotgun (WGS) entry which is preliminary data.</text>
</comment>
<name>A0ABS4NLW0_9BACL</name>
<keyword evidence="1" id="KW-0472">Membrane</keyword>
<feature type="transmembrane region" description="Helical" evidence="1">
    <location>
        <begin position="7"/>
        <end position="26"/>
    </location>
</feature>
<evidence type="ECO:0000313" key="2">
    <source>
        <dbReference type="EMBL" id="MBP2110337.1"/>
    </source>
</evidence>
<accession>A0ABS4NLW0</accession>
<protein>
    <submittedName>
        <fullName evidence="2">Uncharacterized protein</fullName>
    </submittedName>
</protein>
<keyword evidence="3" id="KW-1185">Reference proteome</keyword>
<reference evidence="2 3" key="1">
    <citation type="submission" date="2021-03" db="EMBL/GenBank/DDBJ databases">
        <title>Genomic Encyclopedia of Type Strains, Phase IV (KMG-IV): sequencing the most valuable type-strain genomes for metagenomic binning, comparative biology and taxonomic classification.</title>
        <authorList>
            <person name="Goeker M."/>
        </authorList>
    </citation>
    <scope>NUCLEOTIDE SEQUENCE [LARGE SCALE GENOMIC DNA]</scope>
    <source>
        <strain evidence="2 3">DSM 101953</strain>
    </source>
</reference>
<dbReference type="RefSeq" id="WP_209868875.1">
    <property type="nucleotide sequence ID" value="NZ_JAGGLV010000001.1"/>
</dbReference>
<dbReference type="EMBL" id="JAGGLV010000001">
    <property type="protein sequence ID" value="MBP2110337.1"/>
    <property type="molecule type" value="Genomic_DNA"/>
</dbReference>
<organism evidence="2 3">
    <name type="scientific">Paenibacillus silagei</name>
    <dbReference type="NCBI Taxonomy" id="1670801"/>
    <lineage>
        <taxon>Bacteria</taxon>
        <taxon>Bacillati</taxon>
        <taxon>Bacillota</taxon>
        <taxon>Bacilli</taxon>
        <taxon>Bacillales</taxon>
        <taxon>Paenibacillaceae</taxon>
        <taxon>Paenibacillus</taxon>
    </lineage>
</organism>